<dbReference type="RefSeq" id="WP_275239632.1">
    <property type="nucleotide sequence ID" value="NZ_JARFJC010000043.1"/>
</dbReference>
<dbReference type="InterPro" id="IPR005302">
    <property type="entry name" value="MoCF_Sase_C"/>
</dbReference>
<feature type="region of interest" description="Disordered" evidence="1">
    <location>
        <begin position="1"/>
        <end position="30"/>
    </location>
</feature>
<dbReference type="Pfam" id="PF03473">
    <property type="entry name" value="MOSC"/>
    <property type="match status" value="1"/>
</dbReference>
<dbReference type="SUPFAM" id="SSF50800">
    <property type="entry name" value="PK beta-barrel domain-like"/>
    <property type="match status" value="1"/>
</dbReference>
<name>A0ABT6C261_9MICO</name>
<sequence>MPQVISVNVGSPQPTSQGKRIPTGIGKHPVEHVDVRDPGPKHGGEGSGAVGDFIGDRRHHGGSTQALYAFAREELDAWEARLGRDLPSGTFGENLTTVGYDVDASRIGDRWRIGPEVVVVVTGPRIPCSTFAARMGERGWVKTFAAHGRSGAYLAVETPGRITTGDEVAVVSRADHDITVPVALGAFMGDLDAADEVLAAGVLVPDEHAALERTVRRRRNVRR</sequence>
<reference evidence="3 4" key="1">
    <citation type="submission" date="2023-03" db="EMBL/GenBank/DDBJ databases">
        <title>YIM 133296 draft genome.</title>
        <authorList>
            <person name="Xiong L."/>
        </authorList>
    </citation>
    <scope>NUCLEOTIDE SEQUENCE [LARGE SCALE GENOMIC DNA]</scope>
    <source>
        <strain evidence="3 4">YIM 133296</strain>
    </source>
</reference>
<dbReference type="Proteomes" id="UP001528912">
    <property type="component" value="Unassembled WGS sequence"/>
</dbReference>
<keyword evidence="4" id="KW-1185">Reference proteome</keyword>
<proteinExistence type="predicted"/>
<evidence type="ECO:0000313" key="4">
    <source>
        <dbReference type="Proteomes" id="UP001528912"/>
    </source>
</evidence>
<organism evidence="3 4">
    <name type="scientific">Luteipulveratus flavus</name>
    <dbReference type="NCBI Taxonomy" id="3031728"/>
    <lineage>
        <taxon>Bacteria</taxon>
        <taxon>Bacillati</taxon>
        <taxon>Actinomycetota</taxon>
        <taxon>Actinomycetes</taxon>
        <taxon>Micrococcales</taxon>
        <taxon>Dermacoccaceae</taxon>
        <taxon>Luteipulveratus</taxon>
    </lineage>
</organism>
<evidence type="ECO:0000256" key="1">
    <source>
        <dbReference type="SAM" id="MobiDB-lite"/>
    </source>
</evidence>
<dbReference type="PANTHER" id="PTHR30212:SF2">
    <property type="entry name" value="PROTEIN YIIM"/>
    <property type="match status" value="1"/>
</dbReference>
<comment type="caution">
    <text evidence="3">The sequence shown here is derived from an EMBL/GenBank/DDBJ whole genome shotgun (WGS) entry which is preliminary data.</text>
</comment>
<dbReference type="EMBL" id="JAROAV010000008">
    <property type="protein sequence ID" value="MDF8262998.1"/>
    <property type="molecule type" value="Genomic_DNA"/>
</dbReference>
<evidence type="ECO:0000313" key="3">
    <source>
        <dbReference type="EMBL" id="MDF8262998.1"/>
    </source>
</evidence>
<protein>
    <submittedName>
        <fullName evidence="3">MOSC domain-containing protein</fullName>
    </submittedName>
</protein>
<accession>A0ABT6C261</accession>
<feature type="domain" description="MOSC" evidence="2">
    <location>
        <begin position="33"/>
        <end position="171"/>
    </location>
</feature>
<dbReference type="InterPro" id="IPR011037">
    <property type="entry name" value="Pyrv_Knase-like_insert_dom_sf"/>
</dbReference>
<dbReference type="PANTHER" id="PTHR30212">
    <property type="entry name" value="PROTEIN YIIM"/>
    <property type="match status" value="1"/>
</dbReference>
<gene>
    <name evidence="3" type="ORF">P4R38_01910</name>
</gene>
<dbReference type="PROSITE" id="PS51340">
    <property type="entry name" value="MOSC"/>
    <property type="match status" value="1"/>
</dbReference>
<evidence type="ECO:0000259" key="2">
    <source>
        <dbReference type="PROSITE" id="PS51340"/>
    </source>
</evidence>
<dbReference type="InterPro" id="IPR052353">
    <property type="entry name" value="Benzoxazolinone_Detox_Enz"/>
</dbReference>
<feature type="compositionally biased region" description="Polar residues" evidence="1">
    <location>
        <begin position="1"/>
        <end position="18"/>
    </location>
</feature>
<dbReference type="Gene3D" id="2.40.33.20">
    <property type="entry name" value="PK beta-barrel domain-like"/>
    <property type="match status" value="1"/>
</dbReference>